<proteinExistence type="predicted"/>
<accession>A0A2P2MZ81</accession>
<sequence>MHNTLHFFLTINIDIKSHNSLKNVIVHVIRLVNQYFQLW</sequence>
<dbReference type="AlphaFoldDB" id="A0A2P2MZ81"/>
<organism evidence="1">
    <name type="scientific">Rhizophora mucronata</name>
    <name type="common">Asiatic mangrove</name>
    <dbReference type="NCBI Taxonomy" id="61149"/>
    <lineage>
        <taxon>Eukaryota</taxon>
        <taxon>Viridiplantae</taxon>
        <taxon>Streptophyta</taxon>
        <taxon>Embryophyta</taxon>
        <taxon>Tracheophyta</taxon>
        <taxon>Spermatophyta</taxon>
        <taxon>Magnoliopsida</taxon>
        <taxon>eudicotyledons</taxon>
        <taxon>Gunneridae</taxon>
        <taxon>Pentapetalae</taxon>
        <taxon>rosids</taxon>
        <taxon>fabids</taxon>
        <taxon>Malpighiales</taxon>
        <taxon>Rhizophoraceae</taxon>
        <taxon>Rhizophora</taxon>
    </lineage>
</organism>
<reference evidence="1" key="1">
    <citation type="submission" date="2018-02" db="EMBL/GenBank/DDBJ databases">
        <title>Rhizophora mucronata_Transcriptome.</title>
        <authorList>
            <person name="Meera S.P."/>
            <person name="Sreeshan A."/>
            <person name="Augustine A."/>
        </authorList>
    </citation>
    <scope>NUCLEOTIDE SEQUENCE</scope>
    <source>
        <tissue evidence="1">Leaf</tissue>
    </source>
</reference>
<evidence type="ECO:0000313" key="1">
    <source>
        <dbReference type="EMBL" id="MBX35514.1"/>
    </source>
</evidence>
<dbReference type="EMBL" id="GGEC01055030">
    <property type="protein sequence ID" value="MBX35514.1"/>
    <property type="molecule type" value="Transcribed_RNA"/>
</dbReference>
<protein>
    <submittedName>
        <fullName evidence="1">Uncharacterized protein</fullName>
    </submittedName>
</protein>
<name>A0A2P2MZ81_RHIMU</name>